<dbReference type="CDD" id="cd00320">
    <property type="entry name" value="cpn10"/>
    <property type="match status" value="1"/>
</dbReference>
<evidence type="ECO:0000256" key="1">
    <source>
        <dbReference type="ARBA" id="ARBA00023186"/>
    </source>
</evidence>
<name>A0A160VIQ0_9ZZZZ</name>
<sequence>MQSKNKQILIVGDRVLIRPDKGEKKSKAGLYLPPSVIEKQEILSGVVVEVGPGIPMGNPEDQLDEPWSASDSSPVKYIPTQAELGDVALFLNKASIEVKIENEDYLIVPQSAILILIRDDLNSLAD</sequence>
<evidence type="ECO:0000313" key="2">
    <source>
        <dbReference type="EMBL" id="CUV09004.1"/>
    </source>
</evidence>
<dbReference type="InterPro" id="IPR037124">
    <property type="entry name" value="Chaperonin_GroES_sf"/>
</dbReference>
<gene>
    <name evidence="2" type="ORF">MGWOODY_Mmi429</name>
</gene>
<dbReference type="Pfam" id="PF00166">
    <property type="entry name" value="Cpn10"/>
    <property type="match status" value="1"/>
</dbReference>
<dbReference type="GO" id="GO:0044183">
    <property type="term" value="F:protein folding chaperone"/>
    <property type="evidence" value="ECO:0007669"/>
    <property type="project" value="InterPro"/>
</dbReference>
<dbReference type="GO" id="GO:0005524">
    <property type="term" value="F:ATP binding"/>
    <property type="evidence" value="ECO:0007669"/>
    <property type="project" value="InterPro"/>
</dbReference>
<proteinExistence type="predicted"/>
<dbReference type="AlphaFoldDB" id="A0A160VIQ0"/>
<keyword evidence="2" id="KW-0346">Stress response</keyword>
<dbReference type="InterPro" id="IPR011032">
    <property type="entry name" value="GroES-like_sf"/>
</dbReference>
<dbReference type="EMBL" id="FAXC01000150">
    <property type="protein sequence ID" value="CUV09004.1"/>
    <property type="molecule type" value="Genomic_DNA"/>
</dbReference>
<dbReference type="SUPFAM" id="SSF50129">
    <property type="entry name" value="GroES-like"/>
    <property type="match status" value="1"/>
</dbReference>
<accession>A0A160VIQ0</accession>
<dbReference type="SMART" id="SM00883">
    <property type="entry name" value="Cpn10"/>
    <property type="match status" value="1"/>
</dbReference>
<organism evidence="2">
    <name type="scientific">hydrothermal vent metagenome</name>
    <dbReference type="NCBI Taxonomy" id="652676"/>
    <lineage>
        <taxon>unclassified sequences</taxon>
        <taxon>metagenomes</taxon>
        <taxon>ecological metagenomes</taxon>
    </lineage>
</organism>
<keyword evidence="1" id="KW-0143">Chaperone</keyword>
<protein>
    <submittedName>
        <fullName evidence="2">Heat shock protein 60 family co-chaperone GroES</fullName>
    </submittedName>
</protein>
<dbReference type="InterPro" id="IPR020818">
    <property type="entry name" value="Chaperonin_GroES"/>
</dbReference>
<reference evidence="2" key="1">
    <citation type="submission" date="2015-10" db="EMBL/GenBank/DDBJ databases">
        <authorList>
            <person name="Gilbert D.G."/>
        </authorList>
    </citation>
    <scope>NUCLEOTIDE SEQUENCE</scope>
</reference>
<dbReference type="Gene3D" id="2.30.33.40">
    <property type="entry name" value="GroES chaperonin"/>
    <property type="match status" value="1"/>
</dbReference>